<evidence type="ECO:0000259" key="5">
    <source>
        <dbReference type="Pfam" id="PF13476"/>
    </source>
</evidence>
<dbReference type="Proteomes" id="UP000298021">
    <property type="component" value="Unassembled WGS sequence"/>
</dbReference>
<dbReference type="Gene3D" id="3.40.50.300">
    <property type="entry name" value="P-loop containing nucleotide triphosphate hydrolases"/>
    <property type="match status" value="2"/>
</dbReference>
<dbReference type="Pfam" id="PF13476">
    <property type="entry name" value="AAA_23"/>
    <property type="match status" value="1"/>
</dbReference>
<organism evidence="6 7">
    <name type="scientific">Companilactobacillus suantsaicola</name>
    <dbReference type="NCBI Taxonomy" id="2487723"/>
    <lineage>
        <taxon>Bacteria</taxon>
        <taxon>Bacillati</taxon>
        <taxon>Bacillota</taxon>
        <taxon>Bacilli</taxon>
        <taxon>Lactobacillales</taxon>
        <taxon>Lactobacillaceae</taxon>
        <taxon>Companilactobacillus</taxon>
    </lineage>
</organism>
<feature type="coiled-coil region" evidence="4">
    <location>
        <begin position="632"/>
        <end position="666"/>
    </location>
</feature>
<comment type="subunit">
    <text evidence="2">Heterodimer of SbcC and SbcD.</text>
</comment>
<keyword evidence="4" id="KW-0175">Coiled coil</keyword>
<accession>A0A4Z0JGN7</accession>
<reference evidence="6 7" key="1">
    <citation type="submission" date="2018-10" db="EMBL/GenBank/DDBJ databases">
        <title>Lactobacillus sp. R7 and Lactobacillus sp. R19 isolated from fermented mustard green product of Taiwan.</title>
        <authorList>
            <person name="Lin S.-T."/>
        </authorList>
    </citation>
    <scope>NUCLEOTIDE SEQUENCE [LARGE SCALE GENOMIC DNA]</scope>
    <source>
        <strain evidence="6 7">BCRC 81127</strain>
    </source>
</reference>
<comment type="similarity">
    <text evidence="1">Belongs to the SMC family. SbcC subfamily.</text>
</comment>
<dbReference type="RefSeq" id="WP_135373891.1">
    <property type="nucleotide sequence ID" value="NZ_RKLY01000029.1"/>
</dbReference>
<dbReference type="Pfam" id="PF13558">
    <property type="entry name" value="SbcC_Walker_B"/>
    <property type="match status" value="1"/>
</dbReference>
<sequence>MKPIYLQMNYFGPHTDSIIDFRKLDEAPIFLIGGDTGAGKSTIFDAMTFALFGSTTTDGRDAKEMRSQFAPSDQATEVTFYFEQGNNLYRLVRRPEQWLKSQRGGDKLVNKKPTAKLAIVDKVGGTEIDSIATKPSDVGSSISEILNLSADQFKKIILLPQNDFSEFLKSKTDAKEAILKKIFGTQLYSDFATKLKALYTTNKKKNETFATDLAAQFDSTNWTDSEKAQLEHESDEQKIVLLENFLEKRQTDFKTAEKQSQAINQQVQTADKNLQAAKDLAKQFTDLKSAQKDYQTKITDKESDIAADQNHVLELQWANNYKDVLRDLDSKTADLQKITSRKNTLLTQIEISKKDYQLAQNKNAELSAQKELFDQKTTQSKQLAILIPDIERIERLQKEIAHQKPELVELENKLALQDQKLQDVTTEIETKKSSLVDGDKLQKQKDDLTTQRNQFIETLTPLENHQLDAQKEVTRLQKQLDKLTTQLQVKQQNLQLAKADFQEKKGHRQALMIAQLQKELVDGEPCVVCGSTDHSHMVKTIDANEVELKASMEQVDQSQNKFASAQKEVETFNENIQQATEELNTHQTDLTNATQELADTYQKLTSGFSLTFPTEFSMNDLKQVFDKEIATLSRQLLTANQLATEIERLQQNIQKIVEQQNTFKLNLASKKSALQANQADLKQTLTKVGSENRSSQEISKEITQLEQAVKDYQTQLDQTQKAAQASQIKYSNNKTQIDDVEKQLVEQENSIAQLQKDVDSALTADTSKTNDIKTLRDWIAEVNENLLSSLQIKISNYQQEKTRLTKEIEQLSTALADKEQPDLASLQEVLNNLQTQKDQLISQVANAKRTFEDAQKNFKRIKEIVAQQGDFAKKFSQLSDLYNIVNGQGNNDSKLKLETYVVQNYLQKVLNYANDHFINLLSNNRYTFELSDDPSDKMRDHGLDINIFDNETGKSRSSDTLSGGETFIAALSIALSLSEVVQSSSNGVQIDALFVDEGFGSLDDETLEKSMTALETIGQNRMVGVISHIESMKQTIGQQVLIKKLGDGRSKVEIINK</sequence>
<evidence type="ECO:0000256" key="3">
    <source>
        <dbReference type="ARBA" id="ARBA00013368"/>
    </source>
</evidence>
<feature type="coiled-coil region" evidence="4">
    <location>
        <begin position="466"/>
        <end position="500"/>
    </location>
</feature>
<dbReference type="InterPro" id="IPR027417">
    <property type="entry name" value="P-loop_NTPase"/>
</dbReference>
<dbReference type="AlphaFoldDB" id="A0A4Z0JGN7"/>
<proteinExistence type="inferred from homology"/>
<feature type="domain" description="Rad50/SbcC-type AAA" evidence="5">
    <location>
        <begin position="6"/>
        <end position="270"/>
    </location>
</feature>
<evidence type="ECO:0000313" key="6">
    <source>
        <dbReference type="EMBL" id="TGD21947.1"/>
    </source>
</evidence>
<dbReference type="PANTHER" id="PTHR32114:SF2">
    <property type="entry name" value="ABC TRANSPORTER ABCH.3"/>
    <property type="match status" value="1"/>
</dbReference>
<dbReference type="PANTHER" id="PTHR32114">
    <property type="entry name" value="ABC TRANSPORTER ABCH.3"/>
    <property type="match status" value="1"/>
</dbReference>
<name>A0A4Z0JGN7_9LACO</name>
<comment type="caution">
    <text evidence="6">The sequence shown here is derived from an EMBL/GenBank/DDBJ whole genome shotgun (WGS) entry which is preliminary data.</text>
</comment>
<dbReference type="GO" id="GO:0016887">
    <property type="term" value="F:ATP hydrolysis activity"/>
    <property type="evidence" value="ECO:0007669"/>
    <property type="project" value="InterPro"/>
</dbReference>
<protein>
    <recommendedName>
        <fullName evidence="3">Nuclease SbcCD subunit C</fullName>
    </recommendedName>
</protein>
<dbReference type="SUPFAM" id="SSF52540">
    <property type="entry name" value="P-loop containing nucleoside triphosphate hydrolases"/>
    <property type="match status" value="2"/>
</dbReference>
<gene>
    <name evidence="6" type="ORF">EGT49_09975</name>
</gene>
<evidence type="ECO:0000256" key="1">
    <source>
        <dbReference type="ARBA" id="ARBA00006930"/>
    </source>
</evidence>
<evidence type="ECO:0000313" key="7">
    <source>
        <dbReference type="Proteomes" id="UP000298021"/>
    </source>
</evidence>
<evidence type="ECO:0000256" key="4">
    <source>
        <dbReference type="SAM" id="Coils"/>
    </source>
</evidence>
<dbReference type="OrthoDB" id="9795626at2"/>
<feature type="coiled-coil region" evidence="4">
    <location>
        <begin position="695"/>
        <end position="864"/>
    </location>
</feature>
<keyword evidence="7" id="KW-1185">Reference proteome</keyword>
<dbReference type="EMBL" id="RKLY01000029">
    <property type="protein sequence ID" value="TGD21947.1"/>
    <property type="molecule type" value="Genomic_DNA"/>
</dbReference>
<dbReference type="InterPro" id="IPR038729">
    <property type="entry name" value="Rad50/SbcC_AAA"/>
</dbReference>
<feature type="coiled-coil region" evidence="4">
    <location>
        <begin position="349"/>
        <end position="427"/>
    </location>
</feature>
<evidence type="ECO:0000256" key="2">
    <source>
        <dbReference type="ARBA" id="ARBA00011322"/>
    </source>
</evidence>
<dbReference type="GO" id="GO:0006302">
    <property type="term" value="P:double-strand break repair"/>
    <property type="evidence" value="ECO:0007669"/>
    <property type="project" value="InterPro"/>
</dbReference>
<feature type="coiled-coil region" evidence="4">
    <location>
        <begin position="541"/>
        <end position="596"/>
    </location>
</feature>